<evidence type="ECO:0000313" key="2">
    <source>
        <dbReference type="EMBL" id="KAB2352300.1"/>
    </source>
</evidence>
<dbReference type="GO" id="GO:0046503">
    <property type="term" value="P:glycerolipid catabolic process"/>
    <property type="evidence" value="ECO:0007669"/>
    <property type="project" value="TreeGrafter"/>
</dbReference>
<accession>A0A6H9YZN2</accession>
<dbReference type="EMBL" id="WBMT01000001">
    <property type="protein sequence ID" value="KAB2352300.1"/>
    <property type="molecule type" value="Genomic_DNA"/>
</dbReference>
<dbReference type="Proteomes" id="UP000468735">
    <property type="component" value="Unassembled WGS sequence"/>
</dbReference>
<dbReference type="SUPFAM" id="SSF53474">
    <property type="entry name" value="alpha/beta-Hydrolases"/>
    <property type="match status" value="1"/>
</dbReference>
<dbReference type="AlphaFoldDB" id="A0A6H9YZN2"/>
<keyword evidence="3" id="KW-1185">Reference proteome</keyword>
<proteinExistence type="predicted"/>
<dbReference type="Pfam" id="PF00561">
    <property type="entry name" value="Abhydrolase_1"/>
    <property type="match status" value="1"/>
</dbReference>
<keyword evidence="2" id="KW-0378">Hydrolase</keyword>
<sequence>MSNGEQIVKANGVELCVESFGDPADPAILLIHGAGHSLLAWEEEFVDRLVAGGRQVIRYDSRDAGRSTGYPAGSPAYGLGDLVADAAALLDVLGITAAHVVGMSQGSAVAQLLALDHADRVASLTLASSTPGGPGHQNPDLPPVSQEIQELFANEPAEPDWSDRAAVIDYLVEAERPFAAHSRPFDTVGMRAAAERVLDRTADIAAQLTNPYLIDAGEPWRGRLGQIGAPTLVMHGTEDPLFPIGHGRALAAEIPGARFIPLEQTGHEVFPRHHWDRVIPAILDHTAGR</sequence>
<name>A0A6H9YZN2_9ACTN</name>
<evidence type="ECO:0000259" key="1">
    <source>
        <dbReference type="Pfam" id="PF00561"/>
    </source>
</evidence>
<comment type="caution">
    <text evidence="2">The sequence shown here is derived from an EMBL/GenBank/DDBJ whole genome shotgun (WGS) entry which is preliminary data.</text>
</comment>
<dbReference type="InterPro" id="IPR050471">
    <property type="entry name" value="AB_hydrolase"/>
</dbReference>
<evidence type="ECO:0000313" key="3">
    <source>
        <dbReference type="Proteomes" id="UP000468735"/>
    </source>
</evidence>
<dbReference type="PANTHER" id="PTHR43433">
    <property type="entry name" value="HYDROLASE, ALPHA/BETA FOLD FAMILY PROTEIN"/>
    <property type="match status" value="1"/>
</dbReference>
<gene>
    <name evidence="2" type="ORF">F8566_00950</name>
</gene>
<feature type="domain" description="AB hydrolase-1" evidence="1">
    <location>
        <begin position="26"/>
        <end position="270"/>
    </location>
</feature>
<dbReference type="InterPro" id="IPR000073">
    <property type="entry name" value="AB_hydrolase_1"/>
</dbReference>
<dbReference type="RefSeq" id="WP_151556977.1">
    <property type="nucleotide sequence ID" value="NZ_WBMT01000001.1"/>
</dbReference>
<dbReference type="PANTHER" id="PTHR43433:SF5">
    <property type="entry name" value="AB HYDROLASE-1 DOMAIN-CONTAINING PROTEIN"/>
    <property type="match status" value="1"/>
</dbReference>
<protein>
    <submittedName>
        <fullName evidence="2">Alpha/beta hydrolase</fullName>
    </submittedName>
</protein>
<organism evidence="2 3">
    <name type="scientific">Actinomadura rudentiformis</name>
    <dbReference type="NCBI Taxonomy" id="359158"/>
    <lineage>
        <taxon>Bacteria</taxon>
        <taxon>Bacillati</taxon>
        <taxon>Actinomycetota</taxon>
        <taxon>Actinomycetes</taxon>
        <taxon>Streptosporangiales</taxon>
        <taxon>Thermomonosporaceae</taxon>
        <taxon>Actinomadura</taxon>
    </lineage>
</organism>
<dbReference type="GO" id="GO:0004806">
    <property type="term" value="F:triacylglycerol lipase activity"/>
    <property type="evidence" value="ECO:0007669"/>
    <property type="project" value="TreeGrafter"/>
</dbReference>
<dbReference type="OrthoDB" id="8957634at2"/>
<reference evidence="2 3" key="1">
    <citation type="submission" date="2019-09" db="EMBL/GenBank/DDBJ databases">
        <title>Actinomadura physcomitrii sp. nov., a novel actinomycete isolated from moss [Physcomitrium sphaericum (Ludw) Fuernr].</title>
        <authorList>
            <person name="Zhuang X."/>
            <person name="Liu C."/>
        </authorList>
    </citation>
    <scope>NUCLEOTIDE SEQUENCE [LARGE SCALE GENOMIC DNA]</scope>
    <source>
        <strain evidence="2 3">HMC1</strain>
    </source>
</reference>
<dbReference type="Gene3D" id="3.40.50.1820">
    <property type="entry name" value="alpha/beta hydrolase"/>
    <property type="match status" value="1"/>
</dbReference>
<dbReference type="InterPro" id="IPR029058">
    <property type="entry name" value="AB_hydrolase_fold"/>
</dbReference>